<accession>A0ABW6GLB1</accession>
<dbReference type="Proteomes" id="UP001599542">
    <property type="component" value="Unassembled WGS sequence"/>
</dbReference>
<gene>
    <name evidence="2" type="ORF">ACFW6T_16165</name>
</gene>
<keyword evidence="3" id="KW-1185">Reference proteome</keyword>
<dbReference type="EMBL" id="JBHYPX010000029">
    <property type="protein sequence ID" value="MFE1353516.1"/>
    <property type="molecule type" value="Genomic_DNA"/>
</dbReference>
<proteinExistence type="predicted"/>
<sequence length="119" mass="12209">MRIKHVALTVGTAALVALALPTQAQALGTAKGTCLGAAHPYGPYGESTSSYARTYAYPNQACPSYTVKVQYGAGGGGPTYWTGWYVGGSGDLSVRVDRSSVLGAAHGGYGSTASYVFYT</sequence>
<reference evidence="2 3" key="1">
    <citation type="submission" date="2024-09" db="EMBL/GenBank/DDBJ databases">
        <title>The Natural Products Discovery Center: Release of the First 8490 Sequenced Strains for Exploring Actinobacteria Biosynthetic Diversity.</title>
        <authorList>
            <person name="Kalkreuter E."/>
            <person name="Kautsar S.A."/>
            <person name="Yang D."/>
            <person name="Bader C.D."/>
            <person name="Teijaro C.N."/>
            <person name="Fluegel L."/>
            <person name="Davis C.M."/>
            <person name="Simpson J.R."/>
            <person name="Lauterbach L."/>
            <person name="Steele A.D."/>
            <person name="Gui C."/>
            <person name="Meng S."/>
            <person name="Li G."/>
            <person name="Viehrig K."/>
            <person name="Ye F."/>
            <person name="Su P."/>
            <person name="Kiefer A.F."/>
            <person name="Nichols A."/>
            <person name="Cepeda A.J."/>
            <person name="Yan W."/>
            <person name="Fan B."/>
            <person name="Jiang Y."/>
            <person name="Adhikari A."/>
            <person name="Zheng C.-J."/>
            <person name="Schuster L."/>
            <person name="Cowan T.M."/>
            <person name="Smanski M.J."/>
            <person name="Chevrette M.G."/>
            <person name="De Carvalho L.P.S."/>
            <person name="Shen B."/>
        </authorList>
    </citation>
    <scope>NUCLEOTIDE SEQUENCE [LARGE SCALE GENOMIC DNA]</scope>
    <source>
        <strain evidence="2 3">NPDC058753</strain>
    </source>
</reference>
<name>A0ABW6GLB1_9ACTN</name>
<organism evidence="2 3">
    <name type="scientific">Kitasatospora phosalacinea</name>
    <dbReference type="NCBI Taxonomy" id="2065"/>
    <lineage>
        <taxon>Bacteria</taxon>
        <taxon>Bacillati</taxon>
        <taxon>Actinomycetota</taxon>
        <taxon>Actinomycetes</taxon>
        <taxon>Kitasatosporales</taxon>
        <taxon>Streptomycetaceae</taxon>
        <taxon>Kitasatospora</taxon>
    </lineage>
</organism>
<evidence type="ECO:0000313" key="2">
    <source>
        <dbReference type="EMBL" id="MFE1353516.1"/>
    </source>
</evidence>
<keyword evidence="1" id="KW-0732">Signal</keyword>
<protein>
    <submittedName>
        <fullName evidence="2">Uncharacterized protein</fullName>
    </submittedName>
</protein>
<dbReference type="RefSeq" id="WP_380327380.1">
    <property type="nucleotide sequence ID" value="NZ_JBHYPW010000039.1"/>
</dbReference>
<feature type="signal peptide" evidence="1">
    <location>
        <begin position="1"/>
        <end position="26"/>
    </location>
</feature>
<evidence type="ECO:0000256" key="1">
    <source>
        <dbReference type="SAM" id="SignalP"/>
    </source>
</evidence>
<feature type="chain" id="PRO_5046480603" evidence="1">
    <location>
        <begin position="27"/>
        <end position="119"/>
    </location>
</feature>
<comment type="caution">
    <text evidence="2">The sequence shown here is derived from an EMBL/GenBank/DDBJ whole genome shotgun (WGS) entry which is preliminary data.</text>
</comment>
<evidence type="ECO:0000313" key="3">
    <source>
        <dbReference type="Proteomes" id="UP001599542"/>
    </source>
</evidence>